<evidence type="ECO:0000313" key="2">
    <source>
        <dbReference type="EMBL" id="ORY58344.1"/>
    </source>
</evidence>
<name>A0A1Y2DGX6_9BASI</name>
<keyword evidence="3" id="KW-1185">Reference proteome</keyword>
<dbReference type="InterPro" id="IPR038694">
    <property type="entry name" value="DUF427_sf"/>
</dbReference>
<dbReference type="InParanoid" id="A0A1Y2DGX6"/>
<dbReference type="AlphaFoldDB" id="A0A1Y2DGX6"/>
<proteinExistence type="predicted"/>
<evidence type="ECO:0000313" key="3">
    <source>
        <dbReference type="Proteomes" id="UP000193467"/>
    </source>
</evidence>
<sequence>MTKTASVNGVEIAHTDAPKVVEGNQYFPPSDIKQEYFKPSAKGTTTHCPWKGDASYYDLHVDGKVIEDAAWYYPSVITDRAQEIKGFIAFYTTKGVKVE</sequence>
<feature type="domain" description="DUF427" evidence="1">
    <location>
        <begin position="5"/>
        <end position="92"/>
    </location>
</feature>
<dbReference type="Pfam" id="PF04248">
    <property type="entry name" value="NTP_transf_9"/>
    <property type="match status" value="1"/>
</dbReference>
<accession>A0A1Y2DGX6</accession>
<dbReference type="Proteomes" id="UP000193467">
    <property type="component" value="Unassembled WGS sequence"/>
</dbReference>
<dbReference type="InterPro" id="IPR007361">
    <property type="entry name" value="DUF427"/>
</dbReference>
<dbReference type="PANTHER" id="PTHR34310:SF5">
    <property type="entry name" value="DUF427 DOMAIN PROTEIN (AFU_ORTHOLOGUE AFUA_3G02220)"/>
    <property type="match status" value="1"/>
</dbReference>
<dbReference type="PANTHER" id="PTHR34310">
    <property type="entry name" value="DUF427 DOMAIN PROTEIN (AFU_ORTHOLOGUE AFUA_3G02220)"/>
    <property type="match status" value="1"/>
</dbReference>
<evidence type="ECO:0000259" key="1">
    <source>
        <dbReference type="Pfam" id="PF04248"/>
    </source>
</evidence>
<dbReference type="Gene3D" id="2.170.150.40">
    <property type="entry name" value="Domain of unknown function (DUF427)"/>
    <property type="match status" value="1"/>
</dbReference>
<dbReference type="EMBL" id="MCGR01000079">
    <property type="protein sequence ID" value="ORY58344.1"/>
    <property type="molecule type" value="Genomic_DNA"/>
</dbReference>
<gene>
    <name evidence="2" type="ORF">BCR35DRAFT_295877</name>
</gene>
<dbReference type="STRING" id="106004.A0A1Y2DGX6"/>
<reference evidence="2 3" key="1">
    <citation type="submission" date="2016-07" db="EMBL/GenBank/DDBJ databases">
        <title>Pervasive Adenine N6-methylation of Active Genes in Fungi.</title>
        <authorList>
            <consortium name="DOE Joint Genome Institute"/>
            <person name="Mondo S.J."/>
            <person name="Dannebaum R.O."/>
            <person name="Kuo R.C."/>
            <person name="Labutti K."/>
            <person name="Haridas S."/>
            <person name="Kuo A."/>
            <person name="Salamov A."/>
            <person name="Ahrendt S.R."/>
            <person name="Lipzen A."/>
            <person name="Sullivan W."/>
            <person name="Andreopoulos W.B."/>
            <person name="Clum A."/>
            <person name="Lindquist E."/>
            <person name="Daum C."/>
            <person name="Ramamoorthy G.K."/>
            <person name="Gryganskyi A."/>
            <person name="Culley D."/>
            <person name="Magnuson J.K."/>
            <person name="James T.Y."/>
            <person name="O'Malley M.A."/>
            <person name="Stajich J.E."/>
            <person name="Spatafora J.W."/>
            <person name="Visel A."/>
            <person name="Grigoriev I.V."/>
        </authorList>
    </citation>
    <scope>NUCLEOTIDE SEQUENCE [LARGE SCALE GENOMIC DNA]</scope>
    <source>
        <strain evidence="2 3">62-1032</strain>
    </source>
</reference>
<comment type="caution">
    <text evidence="2">The sequence shown here is derived from an EMBL/GenBank/DDBJ whole genome shotgun (WGS) entry which is preliminary data.</text>
</comment>
<dbReference type="OrthoDB" id="18996at2759"/>
<organism evidence="2 3">
    <name type="scientific">Leucosporidium creatinivorum</name>
    <dbReference type="NCBI Taxonomy" id="106004"/>
    <lineage>
        <taxon>Eukaryota</taxon>
        <taxon>Fungi</taxon>
        <taxon>Dikarya</taxon>
        <taxon>Basidiomycota</taxon>
        <taxon>Pucciniomycotina</taxon>
        <taxon>Microbotryomycetes</taxon>
        <taxon>Leucosporidiales</taxon>
        <taxon>Leucosporidium</taxon>
    </lineage>
</organism>
<protein>
    <recommendedName>
        <fullName evidence="1">DUF427 domain-containing protein</fullName>
    </recommendedName>
</protein>